<dbReference type="OrthoDB" id="4901at2759"/>
<reference evidence="2 3" key="1">
    <citation type="journal article" date="2018" name="Mol. Biol. Evol.">
        <title>Analysis of the draft genome of the red seaweed Gracilariopsis chorda provides insights into genome size evolution in Rhodophyta.</title>
        <authorList>
            <person name="Lee J."/>
            <person name="Yang E.C."/>
            <person name="Graf L."/>
            <person name="Yang J.H."/>
            <person name="Qiu H."/>
            <person name="Zel Zion U."/>
            <person name="Chan C.X."/>
            <person name="Stephens T.G."/>
            <person name="Weber A.P.M."/>
            <person name="Boo G.H."/>
            <person name="Boo S.M."/>
            <person name="Kim K.M."/>
            <person name="Shin Y."/>
            <person name="Jung M."/>
            <person name="Lee S.J."/>
            <person name="Yim H.S."/>
            <person name="Lee J.H."/>
            <person name="Bhattacharya D."/>
            <person name="Yoon H.S."/>
        </authorList>
    </citation>
    <scope>NUCLEOTIDE SEQUENCE [LARGE SCALE GENOMIC DNA]</scope>
    <source>
        <strain evidence="2 3">SKKU-2015</strain>
        <tissue evidence="2">Whole body</tissue>
    </source>
</reference>
<accession>A0A2V3IJ69</accession>
<dbReference type="AlphaFoldDB" id="A0A2V3IJ69"/>
<dbReference type="Proteomes" id="UP000247409">
    <property type="component" value="Unassembled WGS sequence"/>
</dbReference>
<proteinExistence type="predicted"/>
<feature type="transmembrane region" description="Helical" evidence="1">
    <location>
        <begin position="40"/>
        <end position="60"/>
    </location>
</feature>
<keyword evidence="1" id="KW-0472">Membrane</keyword>
<keyword evidence="3" id="KW-1185">Reference proteome</keyword>
<keyword evidence="1" id="KW-0812">Transmembrane</keyword>
<evidence type="ECO:0000256" key="1">
    <source>
        <dbReference type="SAM" id="Phobius"/>
    </source>
</evidence>
<name>A0A2V3IJ69_9FLOR</name>
<keyword evidence="1" id="KW-1133">Transmembrane helix</keyword>
<sequence length="1009" mass="114516">MTRGIVRHDSRPSMSFQHRKKHLLRLVRLARRWQLHHPSFSNFAAFAAFLVVLFVLLLAYKRANRTQFTLSPASIPATLRLPENEVLSSQLEHALAAKLCGRRLISTHVEELRPCNKFVSESAAKVVGLVELRNVRVVLSSFLSSLSKFTHSIVVLDDHSTDGTRLQLLQSPHIELILNRTGPWQRDELTDRQLLLEAGRRVGGTHFVLLDYDEFLSHNCLPWMRGEIIKLKPGQSMFIPWVEAWRSPLVQRVLKHDRQMNFLTRRQMIIFADNRSVSYTEENALARKLSDNATLHVLRCPRAICPSLGRYNGAADPPHLPESVKFMPECRILELRFLDINNVLLKSAWYEALGRVVGAKDGVTSGKMMSRMFGTPDNSAESEQDVYLAPIDAKWLGSDGGKISSIYQSIETWRASELLQWIESYGAGHFKNLTVMNSIHFGELRGAMRRALVDGSRLRFLPKKKTGIVVFAAENPSFPALSRLLLFANFTLLDMSSLKDQMINYKTKTSVCEKAQQYEELKVALNKLFHSRPYTGHYRRIFVTTSNIPHVLQSALLEYISQELSDMHCVVAFADWVPNQDNTELYSLARDYANHPGSHLRVVDIPLQAFGSYAALRWLWKRLSDQLNTSASLFTEERLIKMAENNHVEFAATGLSPGNTGLLPVARLIFSLNVGRSGSRYLADVLKTAANPIWSVHEPSCPHKACSGGGAMRMQDNRLDRSYTQREAIKIPMVMAGIASVYNITSFPDSTLRTVDCSVFNRKRWGEFASATDLEHFRPIFEVDGQRSCVVHVVKDVVYAETNPNFKSWIYDVVLDHFLSTGYQTTIVVVRKYIAAVLRSLYLTGYFSSRDGYNWMETAASVNSKLSMREIQDDDRLQSFEKLVSYVANSEAVFRYVKSTYTNKPGVSHVKQRLSFIDIKAEELYSPEGTMSLVEQLDLKSTSNTSNLAGVVSDKYSENIRVASGQKLSLDECEQLLKTFTERLSPSSKAKLADLFRDWDKTEGYRYRE</sequence>
<gene>
    <name evidence="2" type="ORF">BWQ96_08143</name>
</gene>
<comment type="caution">
    <text evidence="2">The sequence shown here is derived from an EMBL/GenBank/DDBJ whole genome shotgun (WGS) entry which is preliminary data.</text>
</comment>
<dbReference type="EMBL" id="NBIV01000176">
    <property type="protein sequence ID" value="PXF42111.1"/>
    <property type="molecule type" value="Genomic_DNA"/>
</dbReference>
<evidence type="ECO:0000313" key="3">
    <source>
        <dbReference type="Proteomes" id="UP000247409"/>
    </source>
</evidence>
<protein>
    <submittedName>
        <fullName evidence="2">Uncharacterized protein</fullName>
    </submittedName>
</protein>
<evidence type="ECO:0000313" key="2">
    <source>
        <dbReference type="EMBL" id="PXF42111.1"/>
    </source>
</evidence>
<organism evidence="2 3">
    <name type="scientific">Gracilariopsis chorda</name>
    <dbReference type="NCBI Taxonomy" id="448386"/>
    <lineage>
        <taxon>Eukaryota</taxon>
        <taxon>Rhodophyta</taxon>
        <taxon>Florideophyceae</taxon>
        <taxon>Rhodymeniophycidae</taxon>
        <taxon>Gracilariales</taxon>
        <taxon>Gracilariaceae</taxon>
        <taxon>Gracilariopsis</taxon>
    </lineage>
</organism>